<dbReference type="Proteomes" id="UP000095751">
    <property type="component" value="Unassembled WGS sequence"/>
</dbReference>
<dbReference type="AlphaFoldDB" id="A0A1E7ENS6"/>
<dbReference type="InParanoid" id="A0A1E7ENS6"/>
<protein>
    <submittedName>
        <fullName evidence="1">Uncharacterized protein</fullName>
    </submittedName>
</protein>
<proteinExistence type="predicted"/>
<gene>
    <name evidence="1" type="ORF">FRACYDRAFT_251020</name>
</gene>
<keyword evidence="2" id="KW-1185">Reference proteome</keyword>
<sequence length="264" mass="27952">MVAGIIDRVRVLALLAAASGTPRISFERHVRVAVLRIRTGVIGEGTSDKAERRIGGAIQANVAPIVINRMLVQIRIVPRCEGPSQLVFEFRRVAHLHVVAEDRSVDRDGGTRVVDRGAGGKVRFWRFGGNAANNVGIGGTVGTFRIGGDAVSGIAHDRDELEVAPLALEVRNPQRDAAPVPARFVAIGGSRQCVVRNVIEQEAGLKACRRFVQQTAASAVAISSSLPREGESDGGAGVGDGFEPCHRVEGVGFQGKGLQQSIIC</sequence>
<organism evidence="1 2">
    <name type="scientific">Fragilariopsis cylindrus CCMP1102</name>
    <dbReference type="NCBI Taxonomy" id="635003"/>
    <lineage>
        <taxon>Eukaryota</taxon>
        <taxon>Sar</taxon>
        <taxon>Stramenopiles</taxon>
        <taxon>Ochrophyta</taxon>
        <taxon>Bacillariophyta</taxon>
        <taxon>Bacillariophyceae</taxon>
        <taxon>Bacillariophycidae</taxon>
        <taxon>Bacillariales</taxon>
        <taxon>Bacillariaceae</taxon>
        <taxon>Fragilariopsis</taxon>
    </lineage>
</organism>
<accession>A0A1E7ENS6</accession>
<evidence type="ECO:0000313" key="2">
    <source>
        <dbReference type="Proteomes" id="UP000095751"/>
    </source>
</evidence>
<dbReference type="EMBL" id="KV784385">
    <property type="protein sequence ID" value="OEU07600.1"/>
    <property type="molecule type" value="Genomic_DNA"/>
</dbReference>
<evidence type="ECO:0000313" key="1">
    <source>
        <dbReference type="EMBL" id="OEU07600.1"/>
    </source>
</evidence>
<name>A0A1E7ENS6_9STRA</name>
<reference evidence="1 2" key="1">
    <citation type="submission" date="2016-09" db="EMBL/GenBank/DDBJ databases">
        <title>Extensive genetic diversity and differential bi-allelic expression allows diatom success in the polar Southern Ocean.</title>
        <authorList>
            <consortium name="DOE Joint Genome Institute"/>
            <person name="Mock T."/>
            <person name="Otillar R.P."/>
            <person name="Strauss J."/>
            <person name="Dupont C."/>
            <person name="Frickenhaus S."/>
            <person name="Maumus F."/>
            <person name="Mcmullan M."/>
            <person name="Sanges R."/>
            <person name="Schmutz J."/>
            <person name="Toseland A."/>
            <person name="Valas R."/>
            <person name="Veluchamy A."/>
            <person name="Ward B.J."/>
            <person name="Allen A."/>
            <person name="Barry K."/>
            <person name="Falciatore A."/>
            <person name="Ferrante M."/>
            <person name="Fortunato A.E."/>
            <person name="Gloeckner G."/>
            <person name="Gruber A."/>
            <person name="Hipkin R."/>
            <person name="Janech M."/>
            <person name="Kroth P."/>
            <person name="Leese F."/>
            <person name="Lindquist E."/>
            <person name="Lyon B.R."/>
            <person name="Martin J."/>
            <person name="Mayer C."/>
            <person name="Parker M."/>
            <person name="Quesneville H."/>
            <person name="Raymond J."/>
            <person name="Uhlig C."/>
            <person name="Valentin K.U."/>
            <person name="Worden A.Z."/>
            <person name="Armbrust E.V."/>
            <person name="Bowler C."/>
            <person name="Green B."/>
            <person name="Moulton V."/>
            <person name="Van Oosterhout C."/>
            <person name="Grigoriev I."/>
        </authorList>
    </citation>
    <scope>NUCLEOTIDE SEQUENCE [LARGE SCALE GENOMIC DNA]</scope>
    <source>
        <strain evidence="1 2">CCMP1102</strain>
    </source>
</reference>
<dbReference type="KEGG" id="fcy:FRACYDRAFT_251020"/>